<feature type="compositionally biased region" description="Basic and acidic residues" evidence="1">
    <location>
        <begin position="198"/>
        <end position="207"/>
    </location>
</feature>
<organism evidence="3 4">
    <name type="scientific">Piedraia hortae CBS 480.64</name>
    <dbReference type="NCBI Taxonomy" id="1314780"/>
    <lineage>
        <taxon>Eukaryota</taxon>
        <taxon>Fungi</taxon>
        <taxon>Dikarya</taxon>
        <taxon>Ascomycota</taxon>
        <taxon>Pezizomycotina</taxon>
        <taxon>Dothideomycetes</taxon>
        <taxon>Dothideomycetidae</taxon>
        <taxon>Capnodiales</taxon>
        <taxon>Piedraiaceae</taxon>
        <taxon>Piedraia</taxon>
    </lineage>
</organism>
<feature type="compositionally biased region" description="Low complexity" evidence="1">
    <location>
        <begin position="300"/>
        <end position="315"/>
    </location>
</feature>
<protein>
    <recommendedName>
        <fullName evidence="2">RING zinc finger-like domain-containing protein</fullName>
    </recommendedName>
</protein>
<feature type="region of interest" description="Disordered" evidence="1">
    <location>
        <begin position="196"/>
        <end position="357"/>
    </location>
</feature>
<dbReference type="Pfam" id="PF25080">
    <property type="entry name" value="zf_RING-like"/>
    <property type="match status" value="1"/>
</dbReference>
<feature type="non-terminal residue" evidence="3">
    <location>
        <position position="466"/>
    </location>
</feature>
<feature type="compositionally biased region" description="Basic residues" evidence="1">
    <location>
        <begin position="248"/>
        <end position="258"/>
    </location>
</feature>
<keyword evidence="4" id="KW-1185">Reference proteome</keyword>
<evidence type="ECO:0000256" key="1">
    <source>
        <dbReference type="SAM" id="MobiDB-lite"/>
    </source>
</evidence>
<dbReference type="InterPro" id="IPR056929">
    <property type="entry name" value="Znf_RING-like"/>
</dbReference>
<evidence type="ECO:0000313" key="3">
    <source>
        <dbReference type="EMBL" id="KAF2857804.1"/>
    </source>
</evidence>
<feature type="region of interest" description="Disordered" evidence="1">
    <location>
        <begin position="1"/>
        <end position="21"/>
    </location>
</feature>
<proteinExistence type="predicted"/>
<reference evidence="3" key="1">
    <citation type="journal article" date="2020" name="Stud. Mycol.">
        <title>101 Dothideomycetes genomes: a test case for predicting lifestyles and emergence of pathogens.</title>
        <authorList>
            <person name="Haridas S."/>
            <person name="Albert R."/>
            <person name="Binder M."/>
            <person name="Bloem J."/>
            <person name="Labutti K."/>
            <person name="Salamov A."/>
            <person name="Andreopoulos B."/>
            <person name="Baker S."/>
            <person name="Barry K."/>
            <person name="Bills G."/>
            <person name="Bluhm B."/>
            <person name="Cannon C."/>
            <person name="Castanera R."/>
            <person name="Culley D."/>
            <person name="Daum C."/>
            <person name="Ezra D."/>
            <person name="Gonzalez J."/>
            <person name="Henrissat B."/>
            <person name="Kuo A."/>
            <person name="Liang C."/>
            <person name="Lipzen A."/>
            <person name="Lutzoni F."/>
            <person name="Magnuson J."/>
            <person name="Mondo S."/>
            <person name="Nolan M."/>
            <person name="Ohm R."/>
            <person name="Pangilinan J."/>
            <person name="Park H.-J."/>
            <person name="Ramirez L."/>
            <person name="Alfaro M."/>
            <person name="Sun H."/>
            <person name="Tritt A."/>
            <person name="Yoshinaga Y."/>
            <person name="Zwiers L.-H."/>
            <person name="Turgeon B."/>
            <person name="Goodwin S."/>
            <person name="Spatafora J."/>
            <person name="Crous P."/>
            <person name="Grigoriev I."/>
        </authorList>
    </citation>
    <scope>NUCLEOTIDE SEQUENCE</scope>
    <source>
        <strain evidence="3">CBS 480.64</strain>
    </source>
</reference>
<feature type="compositionally biased region" description="Polar residues" evidence="1">
    <location>
        <begin position="343"/>
        <end position="355"/>
    </location>
</feature>
<feature type="domain" description="RING zinc finger-like" evidence="2">
    <location>
        <begin position="405"/>
        <end position="452"/>
    </location>
</feature>
<dbReference type="AlphaFoldDB" id="A0A6A7BRH0"/>
<accession>A0A6A7BRH0</accession>
<sequence length="466" mass="50911">MAPGAVRRNDSSTGSLLETSCRLRNPDGSKCRKRCLGDKRFRSMQEHIRRAHPEYYIPRLPATEESIERMCSSTPAPPPATHSNTLAMVSMSSPNPRAELMTQPFQQYAHPSYYTPDTDAVAIFNNMQEQQRRQDYRRGSLLPDASAAAVLAELHYHRPDNQWADHDLGQGTTFASMQLSPPSAETEHVQGFFQPRNGELRPTRFRPDASLQGGTYLRQSPFASTTPETPAMVAPTLPRPLSRLPATRSRRLKGKKDKRPLSEPNGNFMSQDKRWHELLDAATSATEEGGDESREPTPNPASSLNSPPASQSLLPPFQPFTASPLQHALTPPSPDVPLPYSVASPSPNHTASTSPHFGATNVGNSPIFGHEAIQPTPETINPDSMLPNAIQPLDSGGFSTDGPTIYCSGCRRGNPLKDSFACTNCICGLCGDCVEAIITGQSRGKESGCPRCTSYDSLFKPFQLDI</sequence>
<dbReference type="OrthoDB" id="5405791at2759"/>
<dbReference type="Proteomes" id="UP000799421">
    <property type="component" value="Unassembled WGS sequence"/>
</dbReference>
<feature type="compositionally biased region" description="Polar residues" evidence="1">
    <location>
        <begin position="217"/>
        <end position="228"/>
    </location>
</feature>
<evidence type="ECO:0000259" key="2">
    <source>
        <dbReference type="Pfam" id="PF25080"/>
    </source>
</evidence>
<evidence type="ECO:0000313" key="4">
    <source>
        <dbReference type="Proteomes" id="UP000799421"/>
    </source>
</evidence>
<gene>
    <name evidence="3" type="ORF">K470DRAFT_260449</name>
</gene>
<name>A0A6A7BRH0_9PEZI</name>
<dbReference type="EMBL" id="MU006027">
    <property type="protein sequence ID" value="KAF2857804.1"/>
    <property type="molecule type" value="Genomic_DNA"/>
</dbReference>